<sequence length="60" mass="7004">MITKEKLLETLKSMPDKFSVDDLMERVLLLQKIEIGMEQSEKGEGYSAEEAKKMINEWLK</sequence>
<reference evidence="2" key="1">
    <citation type="submission" date="2017-06" db="EMBL/GenBank/DDBJ databases">
        <authorList>
            <person name="Varghese N."/>
            <person name="Submissions S."/>
        </authorList>
    </citation>
    <scope>NUCLEOTIDE SEQUENCE [LARGE SCALE GENOMIC DNA]</scope>
    <source>
        <strain evidence="2">5C</strain>
    </source>
</reference>
<name>A0A239GBN7_9BACT</name>
<dbReference type="AlphaFoldDB" id="A0A239GBN7"/>
<gene>
    <name evidence="1" type="ORF">SAMN06295967_11586</name>
</gene>
<organism evidence="1 2">
    <name type="scientific">Belliella buryatensis</name>
    <dbReference type="NCBI Taxonomy" id="1500549"/>
    <lineage>
        <taxon>Bacteria</taxon>
        <taxon>Pseudomonadati</taxon>
        <taxon>Bacteroidota</taxon>
        <taxon>Cytophagia</taxon>
        <taxon>Cytophagales</taxon>
        <taxon>Cyclobacteriaceae</taxon>
        <taxon>Belliella</taxon>
    </lineage>
</organism>
<dbReference type="RefSeq" id="WP_089242219.1">
    <property type="nucleotide sequence ID" value="NZ_FZOK01000015.1"/>
</dbReference>
<proteinExistence type="predicted"/>
<accession>A0A239GBN7</accession>
<protein>
    <submittedName>
        <fullName evidence="1">Uncharacterized protein</fullName>
    </submittedName>
</protein>
<keyword evidence="2" id="KW-1185">Reference proteome</keyword>
<evidence type="ECO:0000313" key="1">
    <source>
        <dbReference type="EMBL" id="SNS66530.1"/>
    </source>
</evidence>
<evidence type="ECO:0000313" key="2">
    <source>
        <dbReference type="Proteomes" id="UP000198480"/>
    </source>
</evidence>
<dbReference type="EMBL" id="FZOK01000015">
    <property type="protein sequence ID" value="SNS66530.1"/>
    <property type="molecule type" value="Genomic_DNA"/>
</dbReference>
<dbReference type="OrthoDB" id="799583at2"/>
<dbReference type="Proteomes" id="UP000198480">
    <property type="component" value="Unassembled WGS sequence"/>
</dbReference>